<keyword evidence="2" id="KW-1185">Reference proteome</keyword>
<feature type="non-terminal residue" evidence="1">
    <location>
        <position position="1"/>
    </location>
</feature>
<protein>
    <submittedName>
        <fullName evidence="1">Uncharacterized protein</fullName>
    </submittedName>
</protein>
<dbReference type="AlphaFoldDB" id="A0A8J4XGW3"/>
<gene>
    <name evidence="1" type="ORF">DAT39_000648</name>
</gene>
<reference evidence="1" key="1">
    <citation type="submission" date="2020-07" db="EMBL/GenBank/DDBJ databases">
        <title>Clarias magur genome sequencing, assembly and annotation.</title>
        <authorList>
            <person name="Kushwaha B."/>
            <person name="Kumar R."/>
            <person name="Das P."/>
            <person name="Joshi C.G."/>
            <person name="Kumar D."/>
            <person name="Nagpure N.S."/>
            <person name="Pandey M."/>
            <person name="Agarwal S."/>
            <person name="Srivastava S."/>
            <person name="Singh M."/>
            <person name="Sahoo L."/>
            <person name="Jayasankar P."/>
            <person name="Meher P.K."/>
            <person name="Koringa P.G."/>
            <person name="Iquebal M.A."/>
            <person name="Das S.P."/>
            <person name="Bit A."/>
            <person name="Patnaik S."/>
            <person name="Patel N."/>
            <person name="Shah T.M."/>
            <person name="Hinsu A."/>
            <person name="Jena J.K."/>
        </authorList>
    </citation>
    <scope>NUCLEOTIDE SEQUENCE</scope>
    <source>
        <strain evidence="1">CIFAMagur01</strain>
        <tissue evidence="1">Testis</tissue>
    </source>
</reference>
<feature type="non-terminal residue" evidence="1">
    <location>
        <position position="63"/>
    </location>
</feature>
<organism evidence="1 2">
    <name type="scientific">Clarias magur</name>
    <name type="common">Asian catfish</name>
    <name type="synonym">Macropteronotus magur</name>
    <dbReference type="NCBI Taxonomy" id="1594786"/>
    <lineage>
        <taxon>Eukaryota</taxon>
        <taxon>Metazoa</taxon>
        <taxon>Chordata</taxon>
        <taxon>Craniata</taxon>
        <taxon>Vertebrata</taxon>
        <taxon>Euteleostomi</taxon>
        <taxon>Actinopterygii</taxon>
        <taxon>Neopterygii</taxon>
        <taxon>Teleostei</taxon>
        <taxon>Ostariophysi</taxon>
        <taxon>Siluriformes</taxon>
        <taxon>Clariidae</taxon>
        <taxon>Clarias</taxon>
    </lineage>
</organism>
<evidence type="ECO:0000313" key="2">
    <source>
        <dbReference type="Proteomes" id="UP000727407"/>
    </source>
</evidence>
<name>A0A8J4XGW3_CLAMG</name>
<dbReference type="Proteomes" id="UP000727407">
    <property type="component" value="Unassembled WGS sequence"/>
</dbReference>
<comment type="caution">
    <text evidence="1">The sequence shown here is derived from an EMBL/GenBank/DDBJ whole genome shotgun (WGS) entry which is preliminary data.</text>
</comment>
<evidence type="ECO:0000313" key="1">
    <source>
        <dbReference type="EMBL" id="KAF5909599.1"/>
    </source>
</evidence>
<proteinExistence type="predicted"/>
<sequence>SEAEWTWGRGQQPLMWASTGHSRTDGHLPRYARATGNRAPAESAPRITLRLRMAIEMLYANEK</sequence>
<dbReference type="EMBL" id="QNUK01000003">
    <property type="protein sequence ID" value="KAF5909599.1"/>
    <property type="molecule type" value="Genomic_DNA"/>
</dbReference>
<accession>A0A8J4XGW3</accession>